<evidence type="ECO:0000259" key="5">
    <source>
        <dbReference type="Pfam" id="PF18267"/>
    </source>
</evidence>
<gene>
    <name evidence="6" type="ORF">COF40_24955</name>
</gene>
<proteinExistence type="predicted"/>
<dbReference type="EMBL" id="NUSQ01000145">
    <property type="protein sequence ID" value="PHD64129.1"/>
    <property type="molecule type" value="Genomic_DNA"/>
</dbReference>
<accession>A0A2B5XAT0</accession>
<dbReference type="PRINTS" id="PR00469">
    <property type="entry name" value="PNDRDTASEII"/>
</dbReference>
<dbReference type="SUPFAM" id="SSF51905">
    <property type="entry name" value="FAD/NAD(P)-binding domain"/>
    <property type="match status" value="2"/>
</dbReference>
<evidence type="ECO:0000259" key="4">
    <source>
        <dbReference type="Pfam" id="PF07992"/>
    </source>
</evidence>
<keyword evidence="3" id="KW-0274">FAD</keyword>
<comment type="caution">
    <text evidence="6">The sequence shown here is derived from an EMBL/GenBank/DDBJ whole genome shotgun (WGS) entry which is preliminary data.</text>
</comment>
<dbReference type="RefSeq" id="WP_100063966.1">
    <property type="nucleotide sequence ID" value="NZ_NUSQ01000145.1"/>
</dbReference>
<evidence type="ECO:0000256" key="2">
    <source>
        <dbReference type="ARBA" id="ARBA00022630"/>
    </source>
</evidence>
<evidence type="ECO:0000256" key="3">
    <source>
        <dbReference type="ARBA" id="ARBA00022827"/>
    </source>
</evidence>
<dbReference type="Pfam" id="PF07992">
    <property type="entry name" value="Pyr_redox_2"/>
    <property type="match status" value="1"/>
</dbReference>
<comment type="cofactor">
    <cofactor evidence="1">
        <name>FAD</name>
        <dbReference type="ChEBI" id="CHEBI:57692"/>
    </cofactor>
</comment>
<organism evidence="6 7">
    <name type="scientific">Bacillus toyonensis</name>
    <dbReference type="NCBI Taxonomy" id="155322"/>
    <lineage>
        <taxon>Bacteria</taxon>
        <taxon>Bacillati</taxon>
        <taxon>Bacillota</taxon>
        <taxon>Bacilli</taxon>
        <taxon>Bacillales</taxon>
        <taxon>Bacillaceae</taxon>
        <taxon>Bacillus</taxon>
        <taxon>Bacillus cereus group</taxon>
    </lineage>
</organism>
<feature type="domain" description="NADH-rubredoxin oxidoreductase C-terminal" evidence="5">
    <location>
        <begin position="315"/>
        <end position="379"/>
    </location>
</feature>
<evidence type="ECO:0000313" key="6">
    <source>
        <dbReference type="EMBL" id="PHD64129.1"/>
    </source>
</evidence>
<feature type="domain" description="FAD/NAD(P)-binding" evidence="4">
    <location>
        <begin position="4"/>
        <end position="294"/>
    </location>
</feature>
<dbReference type="AlphaFoldDB" id="A0A2B5XAT0"/>
<evidence type="ECO:0000313" key="7">
    <source>
        <dbReference type="Proteomes" id="UP000225997"/>
    </source>
</evidence>
<dbReference type="PANTHER" id="PTHR43429">
    <property type="entry name" value="PYRIDINE NUCLEOTIDE-DISULFIDE OXIDOREDUCTASE DOMAIN-CONTAINING"/>
    <property type="match status" value="1"/>
</dbReference>
<dbReference type="PRINTS" id="PR00368">
    <property type="entry name" value="FADPNR"/>
</dbReference>
<dbReference type="Gene3D" id="3.30.390.30">
    <property type="match status" value="1"/>
</dbReference>
<dbReference type="InterPro" id="IPR036188">
    <property type="entry name" value="FAD/NAD-bd_sf"/>
</dbReference>
<name>A0A2B5XAT0_9BACI</name>
<dbReference type="Pfam" id="PF18267">
    <property type="entry name" value="Rubredoxin_C"/>
    <property type="match status" value="1"/>
</dbReference>
<dbReference type="Gene3D" id="3.50.50.60">
    <property type="entry name" value="FAD/NAD(P)-binding domain"/>
    <property type="match status" value="2"/>
</dbReference>
<dbReference type="Proteomes" id="UP000225997">
    <property type="component" value="Unassembled WGS sequence"/>
</dbReference>
<dbReference type="InterPro" id="IPR016156">
    <property type="entry name" value="FAD/NAD-linked_Rdtase_dimer_sf"/>
</dbReference>
<protein>
    <submittedName>
        <fullName evidence="6">FAD-dependent oxidoreductase</fullName>
    </submittedName>
</protein>
<evidence type="ECO:0000256" key="1">
    <source>
        <dbReference type="ARBA" id="ARBA00001974"/>
    </source>
</evidence>
<reference evidence="6 7" key="1">
    <citation type="submission" date="2017-09" db="EMBL/GenBank/DDBJ databases">
        <title>Large-scale bioinformatics analysis of Bacillus genomes uncovers conserved roles of natural products in bacterial physiology.</title>
        <authorList>
            <consortium name="Agbiome Team Llc"/>
            <person name="Bleich R.M."/>
            <person name="Grubbs K.J."/>
            <person name="Santa Maria K.C."/>
            <person name="Allen S.E."/>
            <person name="Farag S."/>
            <person name="Shank E.A."/>
            <person name="Bowers A."/>
        </authorList>
    </citation>
    <scope>NUCLEOTIDE SEQUENCE [LARGE SCALE GENOMIC DNA]</scope>
    <source>
        <strain evidence="6 7">AFS044250</strain>
    </source>
</reference>
<sequence length="406" mass="44852">MKKNFIIIGSGVAAVNAAKTIRENDKDSNVFIFGEESSLPYKRIKLSKDLYSDLHSEKVLIKKKKWYQANNILVLTNTKILKIDTDQKTIVTSNNEEFSYHKLLICTGANNRKLEVDGIEKQNVFSIRDIEEADELKKCLEDKENVVNIGGGVQGLETAWSILKAGKRVSIVEVASTLMGKQLDEKSSLILRQKIESAGVKVYLNTTIDSILGKESVTGIKLNGNHQIDCDSIVYSIGVTPNTLLVNNTSIQLNKGILVNEKMATNIDAVFAAGDVAEVNGEIEGLWGTAIEQGRIAGSNMVSNTAIYKKEIAITIFNAFDVSLFSIGCVNEKQCDTTIVEEDDKEKYTRLFIKDNKIVGVISLEGVTASMPYKFAIEKLVSLQKIDLQNTTISEIMNKVNVEIKS</sequence>
<dbReference type="InterPro" id="IPR023753">
    <property type="entry name" value="FAD/NAD-binding_dom"/>
</dbReference>
<keyword evidence="2" id="KW-0285">Flavoprotein</keyword>
<dbReference type="PANTHER" id="PTHR43429:SF3">
    <property type="entry name" value="NITRITE REDUCTASE [NAD(P)H]"/>
    <property type="match status" value="1"/>
</dbReference>
<dbReference type="InterPro" id="IPR041575">
    <property type="entry name" value="Rubredoxin_C"/>
</dbReference>
<dbReference type="GO" id="GO:0016491">
    <property type="term" value="F:oxidoreductase activity"/>
    <property type="evidence" value="ECO:0007669"/>
    <property type="project" value="InterPro"/>
</dbReference>
<dbReference type="InterPro" id="IPR050260">
    <property type="entry name" value="FAD-bd_OxRdtase"/>
</dbReference>